<sequence>MKAGLRGDVIRSQDFPIVVRFISMNVPGFVLAWNFVKQNWDEITQKFPPGSFPIQTIVTKTTSQFATEVYLNEVVTFFNSKKSASRDMWCVKEAIESIKLNIQWFDNNLESLKTWL</sequence>
<accession>A0ABN9EIY6</accession>
<dbReference type="PANTHER" id="PTHR11533:SF42">
    <property type="entry name" value="LEUCYL-CYSTINYL AMINOPEPTIDASE"/>
    <property type="match status" value="1"/>
</dbReference>
<dbReference type="Gene3D" id="1.25.50.20">
    <property type="match status" value="1"/>
</dbReference>
<dbReference type="EMBL" id="CATNWA010015435">
    <property type="protein sequence ID" value="CAI9583417.1"/>
    <property type="molecule type" value="Genomic_DNA"/>
</dbReference>
<dbReference type="InterPro" id="IPR024571">
    <property type="entry name" value="ERAP1-like_C_dom"/>
</dbReference>
<organism evidence="3 4">
    <name type="scientific">Staurois parvus</name>
    <dbReference type="NCBI Taxonomy" id="386267"/>
    <lineage>
        <taxon>Eukaryota</taxon>
        <taxon>Metazoa</taxon>
        <taxon>Chordata</taxon>
        <taxon>Craniata</taxon>
        <taxon>Vertebrata</taxon>
        <taxon>Euteleostomi</taxon>
        <taxon>Amphibia</taxon>
        <taxon>Batrachia</taxon>
        <taxon>Anura</taxon>
        <taxon>Neobatrachia</taxon>
        <taxon>Ranoidea</taxon>
        <taxon>Ranidae</taxon>
        <taxon>Staurois</taxon>
    </lineage>
</organism>
<gene>
    <name evidence="3" type="ORF">SPARVUS_LOCUS9811005</name>
</gene>
<evidence type="ECO:0000313" key="4">
    <source>
        <dbReference type="Proteomes" id="UP001162483"/>
    </source>
</evidence>
<evidence type="ECO:0000256" key="1">
    <source>
        <dbReference type="ARBA" id="ARBA00010136"/>
    </source>
</evidence>
<name>A0ABN9EIY6_9NEOB</name>
<dbReference type="PANTHER" id="PTHR11533">
    <property type="entry name" value="PROTEASE M1 ZINC METALLOPROTEASE"/>
    <property type="match status" value="1"/>
</dbReference>
<comment type="similarity">
    <text evidence="1">Belongs to the peptidase M1 family.</text>
</comment>
<feature type="domain" description="ERAP1-like C-terminal" evidence="2">
    <location>
        <begin position="6"/>
        <end position="99"/>
    </location>
</feature>
<dbReference type="InterPro" id="IPR050344">
    <property type="entry name" value="Peptidase_M1_aminopeptidases"/>
</dbReference>
<keyword evidence="4" id="KW-1185">Reference proteome</keyword>
<evidence type="ECO:0000259" key="2">
    <source>
        <dbReference type="Pfam" id="PF11838"/>
    </source>
</evidence>
<dbReference type="Pfam" id="PF11838">
    <property type="entry name" value="ERAP1_C"/>
    <property type="match status" value="1"/>
</dbReference>
<comment type="caution">
    <text evidence="3">The sequence shown here is derived from an EMBL/GenBank/DDBJ whole genome shotgun (WGS) entry which is preliminary data.</text>
</comment>
<proteinExistence type="inferred from homology"/>
<reference evidence="3" key="1">
    <citation type="submission" date="2023-05" db="EMBL/GenBank/DDBJ databases">
        <authorList>
            <person name="Stuckert A."/>
        </authorList>
    </citation>
    <scope>NUCLEOTIDE SEQUENCE</scope>
</reference>
<protein>
    <recommendedName>
        <fullName evidence="2">ERAP1-like C-terminal domain-containing protein</fullName>
    </recommendedName>
</protein>
<dbReference type="Proteomes" id="UP001162483">
    <property type="component" value="Unassembled WGS sequence"/>
</dbReference>
<evidence type="ECO:0000313" key="3">
    <source>
        <dbReference type="EMBL" id="CAI9583417.1"/>
    </source>
</evidence>